<feature type="signal peptide" evidence="8">
    <location>
        <begin position="1"/>
        <end position="18"/>
    </location>
</feature>
<keyword evidence="5" id="KW-0393">Immunoglobulin domain</keyword>
<dbReference type="InterPro" id="IPR013783">
    <property type="entry name" value="Ig-like_fold"/>
</dbReference>
<evidence type="ECO:0000256" key="7">
    <source>
        <dbReference type="SAM" id="Phobius"/>
    </source>
</evidence>
<evidence type="ECO:0000256" key="5">
    <source>
        <dbReference type="ARBA" id="ARBA00023319"/>
    </source>
</evidence>
<feature type="domain" description="Ig-like" evidence="9">
    <location>
        <begin position="112"/>
        <end position="210"/>
    </location>
</feature>
<proteinExistence type="predicted"/>
<evidence type="ECO:0000256" key="1">
    <source>
        <dbReference type="ARBA" id="ARBA00004479"/>
    </source>
</evidence>
<keyword evidence="2 7" id="KW-0472">Membrane</keyword>
<dbReference type="InterPro" id="IPR003598">
    <property type="entry name" value="Ig_sub2"/>
</dbReference>
<dbReference type="CDD" id="cd00096">
    <property type="entry name" value="Ig"/>
    <property type="match status" value="1"/>
</dbReference>
<dbReference type="EMBL" id="UFQT01000180">
    <property type="protein sequence ID" value="SSX21206.1"/>
    <property type="molecule type" value="Genomic_DNA"/>
</dbReference>
<evidence type="ECO:0000256" key="6">
    <source>
        <dbReference type="SAM" id="MobiDB-lite"/>
    </source>
</evidence>
<dbReference type="GO" id="GO:0016020">
    <property type="term" value="C:membrane"/>
    <property type="evidence" value="ECO:0007669"/>
    <property type="project" value="UniProtKB-SubCell"/>
</dbReference>
<dbReference type="InterPro" id="IPR003599">
    <property type="entry name" value="Ig_sub"/>
</dbReference>
<dbReference type="OMA" id="VTQWTWY"/>
<feature type="region of interest" description="Disordered" evidence="6">
    <location>
        <begin position="249"/>
        <end position="270"/>
    </location>
</feature>
<keyword evidence="3" id="KW-1015">Disulfide bond</keyword>
<dbReference type="SUPFAM" id="SSF48726">
    <property type="entry name" value="Immunoglobulin"/>
    <property type="match status" value="2"/>
</dbReference>
<comment type="subcellular location">
    <subcellularLocation>
        <location evidence="1">Membrane</location>
        <topology evidence="1">Single-pass type I membrane protein</topology>
    </subcellularLocation>
</comment>
<evidence type="ECO:0000313" key="10">
    <source>
        <dbReference type="EMBL" id="SSX00826.1"/>
    </source>
</evidence>
<dbReference type="InterPro" id="IPR007110">
    <property type="entry name" value="Ig-like_dom"/>
</dbReference>
<dbReference type="InterPro" id="IPR013098">
    <property type="entry name" value="Ig_I-set"/>
</dbReference>
<feature type="chain" id="PRO_5036062236" evidence="8">
    <location>
        <begin position="19"/>
        <end position="270"/>
    </location>
</feature>
<dbReference type="SMART" id="SM00408">
    <property type="entry name" value="IGc2"/>
    <property type="match status" value="2"/>
</dbReference>
<dbReference type="InterPro" id="IPR036179">
    <property type="entry name" value="Ig-like_dom_sf"/>
</dbReference>
<name>A0A336LT56_CULSO</name>
<evidence type="ECO:0000256" key="8">
    <source>
        <dbReference type="SAM" id="SignalP"/>
    </source>
</evidence>
<dbReference type="SMART" id="SM00409">
    <property type="entry name" value="IG"/>
    <property type="match status" value="2"/>
</dbReference>
<gene>
    <name evidence="11" type="primary">CSON004190</name>
</gene>
<sequence>MKSKILFLSLLAVTVAQSTINPNYDYPDEKIKEFSVKRALVLNCALSAQTTEEIKVNWKKDGKDVTEISELKGRFTAEGTSFKISNTQEEDAGVYECDIPLLNLNATIEAIATVEVALERNTYVIEGETLRINCKVAGTKPEIMWRVNKNETEIYTESRDRVTLEEFDGVPNAKFTMSDVTMEDRADYTCIGQNRVTKLAGKPAEDTTLVRVKDKYAALWPFLGICVEVAVLCLVIWICEKQRLKKQMEDSDDESEVVGNGRSGDVRRRH</sequence>
<keyword evidence="8" id="KW-0732">Signal</keyword>
<keyword evidence="4" id="KW-0325">Glycoprotein</keyword>
<evidence type="ECO:0000313" key="11">
    <source>
        <dbReference type="EMBL" id="SSX21206.1"/>
    </source>
</evidence>
<keyword evidence="7" id="KW-0812">Transmembrane</keyword>
<feature type="domain" description="Ig-like" evidence="9">
    <location>
        <begin position="27"/>
        <end position="109"/>
    </location>
</feature>
<dbReference type="PROSITE" id="PS50835">
    <property type="entry name" value="IG_LIKE"/>
    <property type="match status" value="2"/>
</dbReference>
<dbReference type="Pfam" id="PF07679">
    <property type="entry name" value="I-set"/>
    <property type="match status" value="2"/>
</dbReference>
<keyword evidence="7" id="KW-1133">Transmembrane helix</keyword>
<dbReference type="AlphaFoldDB" id="A0A336LT56"/>
<accession>A0A336LT56</accession>
<evidence type="ECO:0000256" key="4">
    <source>
        <dbReference type="ARBA" id="ARBA00023180"/>
    </source>
</evidence>
<feature type="transmembrane region" description="Helical" evidence="7">
    <location>
        <begin position="218"/>
        <end position="239"/>
    </location>
</feature>
<evidence type="ECO:0000256" key="3">
    <source>
        <dbReference type="ARBA" id="ARBA00023157"/>
    </source>
</evidence>
<organism evidence="11">
    <name type="scientific">Culicoides sonorensis</name>
    <name type="common">Biting midge</name>
    <dbReference type="NCBI Taxonomy" id="179676"/>
    <lineage>
        <taxon>Eukaryota</taxon>
        <taxon>Metazoa</taxon>
        <taxon>Ecdysozoa</taxon>
        <taxon>Arthropoda</taxon>
        <taxon>Hexapoda</taxon>
        <taxon>Insecta</taxon>
        <taxon>Pterygota</taxon>
        <taxon>Neoptera</taxon>
        <taxon>Endopterygota</taxon>
        <taxon>Diptera</taxon>
        <taxon>Nematocera</taxon>
        <taxon>Chironomoidea</taxon>
        <taxon>Ceratopogonidae</taxon>
        <taxon>Ceratopogoninae</taxon>
        <taxon>Culicoides</taxon>
        <taxon>Monoculicoides</taxon>
    </lineage>
</organism>
<dbReference type="InterPro" id="IPR051275">
    <property type="entry name" value="Cell_adhesion_signaling"/>
</dbReference>
<reference evidence="11" key="2">
    <citation type="submission" date="2018-07" db="EMBL/GenBank/DDBJ databases">
        <authorList>
            <person name="Quirk P.G."/>
            <person name="Krulwich T.A."/>
        </authorList>
    </citation>
    <scope>NUCLEOTIDE SEQUENCE</scope>
</reference>
<dbReference type="VEuPathDB" id="VectorBase:CSON004190"/>
<dbReference type="EMBL" id="UFQS01000180">
    <property type="protein sequence ID" value="SSX00826.1"/>
    <property type="molecule type" value="Genomic_DNA"/>
</dbReference>
<protein>
    <submittedName>
        <fullName evidence="11">CSON004190 protein</fullName>
    </submittedName>
</protein>
<evidence type="ECO:0000256" key="2">
    <source>
        <dbReference type="ARBA" id="ARBA00023136"/>
    </source>
</evidence>
<dbReference type="Gene3D" id="2.60.40.10">
    <property type="entry name" value="Immunoglobulins"/>
    <property type="match status" value="2"/>
</dbReference>
<dbReference type="PANTHER" id="PTHR11640">
    <property type="entry name" value="NEPHRIN"/>
    <property type="match status" value="1"/>
</dbReference>
<evidence type="ECO:0000259" key="9">
    <source>
        <dbReference type="PROSITE" id="PS50835"/>
    </source>
</evidence>
<reference evidence="10" key="1">
    <citation type="submission" date="2018-04" db="EMBL/GenBank/DDBJ databases">
        <authorList>
            <person name="Go L.Y."/>
            <person name="Mitchell J.A."/>
        </authorList>
    </citation>
    <scope>NUCLEOTIDE SEQUENCE</scope>
    <source>
        <tissue evidence="10">Whole organism</tissue>
    </source>
</reference>